<dbReference type="AlphaFoldDB" id="A0A1Y2FVH0"/>
<dbReference type="SUPFAM" id="SSF103657">
    <property type="entry name" value="BAR/IMD domain-like"/>
    <property type="match status" value="1"/>
</dbReference>
<evidence type="ECO:0000313" key="8">
    <source>
        <dbReference type="Proteomes" id="UP000193685"/>
    </source>
</evidence>
<proteinExistence type="predicted"/>
<dbReference type="InterPro" id="IPR001060">
    <property type="entry name" value="FCH_dom"/>
</dbReference>
<keyword evidence="5" id="KW-0175">Coiled coil</keyword>
<dbReference type="Proteomes" id="UP000193685">
    <property type="component" value="Unassembled WGS sequence"/>
</dbReference>
<accession>A0A1Y2FVH0</accession>
<keyword evidence="3" id="KW-0597">Phosphoprotein</keyword>
<gene>
    <name evidence="7" type="ORF">BCR37DRAFT_353867</name>
</gene>
<sequence length="290" mass="33037">MARVAAFSNSFWGFDDSGVTALVGRMSDAKATNEELRHFFRERALIEEEYAKRLQKLAKVSLGEHESGTVKASIDVLKHEAAHSANQHTAAAQQLSQEVETFFSTMAASIRERRKQTQSSVERVFRLKLQQQAEVKRTKERYETDCVKVNGYLAQQNLLLGRELEKNNAKLEKVQSTLHISQADYNNATRALQETVSKWINEWRDACDKFQDLEEERLDAVKSGLWTYANIVSQVCVTDDESCEKLRVSLESCDTRADIQAFIEKKKTGNEIVHPPEIKSFQDGYDQPAQ</sequence>
<dbReference type="InterPro" id="IPR031160">
    <property type="entry name" value="F_BAR_dom"/>
</dbReference>
<dbReference type="PANTHER" id="PTHR23065">
    <property type="entry name" value="PROLINE-SERINE-THREONINE PHOSPHATASE INTERACTING PROTEIN 1"/>
    <property type="match status" value="1"/>
</dbReference>
<dbReference type="GO" id="GO:0005543">
    <property type="term" value="F:phospholipid binding"/>
    <property type="evidence" value="ECO:0007669"/>
    <property type="project" value="TreeGrafter"/>
</dbReference>
<dbReference type="FunFam" id="1.20.1270.60:FF:000045">
    <property type="entry name" value="Cell division control protein"/>
    <property type="match status" value="1"/>
</dbReference>
<protein>
    <recommendedName>
        <fullName evidence="6">F-BAR domain-containing protein</fullName>
    </recommendedName>
</protein>
<feature type="domain" description="F-BAR" evidence="6">
    <location>
        <begin position="5"/>
        <end position="258"/>
    </location>
</feature>
<dbReference type="Gene3D" id="1.20.1270.60">
    <property type="entry name" value="Arfaptin homology (AH) domain/BAR domain"/>
    <property type="match status" value="1"/>
</dbReference>
<organism evidence="7 8">
    <name type="scientific">Protomyces lactucae-debilis</name>
    <dbReference type="NCBI Taxonomy" id="2754530"/>
    <lineage>
        <taxon>Eukaryota</taxon>
        <taxon>Fungi</taxon>
        <taxon>Dikarya</taxon>
        <taxon>Ascomycota</taxon>
        <taxon>Taphrinomycotina</taxon>
        <taxon>Taphrinomycetes</taxon>
        <taxon>Taphrinales</taxon>
        <taxon>Protomycetaceae</taxon>
        <taxon>Protomyces</taxon>
    </lineage>
</organism>
<evidence type="ECO:0000256" key="3">
    <source>
        <dbReference type="ARBA" id="ARBA00022553"/>
    </source>
</evidence>
<dbReference type="GO" id="GO:0009898">
    <property type="term" value="C:cytoplasmic side of plasma membrane"/>
    <property type="evidence" value="ECO:0007669"/>
    <property type="project" value="TreeGrafter"/>
</dbReference>
<dbReference type="PROSITE" id="PS51741">
    <property type="entry name" value="F_BAR"/>
    <property type="match status" value="1"/>
</dbReference>
<dbReference type="STRING" id="56484.A0A1Y2FVH0"/>
<evidence type="ECO:0000256" key="2">
    <source>
        <dbReference type="ARBA" id="ARBA00022490"/>
    </source>
</evidence>
<dbReference type="InterPro" id="IPR027267">
    <property type="entry name" value="AH/BAR_dom_sf"/>
</dbReference>
<comment type="subcellular location">
    <subcellularLocation>
        <location evidence="1">Cytoplasm</location>
        <location evidence="1">Cytoskeleton</location>
    </subcellularLocation>
</comment>
<dbReference type="GeneID" id="63784777"/>
<evidence type="ECO:0000256" key="5">
    <source>
        <dbReference type="PROSITE-ProRule" id="PRU01077"/>
    </source>
</evidence>
<dbReference type="OMA" id="EEADQNM"/>
<reference evidence="7 8" key="1">
    <citation type="submission" date="2016-07" db="EMBL/GenBank/DDBJ databases">
        <title>Pervasive Adenine N6-methylation of Active Genes in Fungi.</title>
        <authorList>
            <consortium name="DOE Joint Genome Institute"/>
            <person name="Mondo S.J."/>
            <person name="Dannebaum R.O."/>
            <person name="Kuo R.C."/>
            <person name="Labutti K."/>
            <person name="Haridas S."/>
            <person name="Kuo A."/>
            <person name="Salamov A."/>
            <person name="Ahrendt S.R."/>
            <person name="Lipzen A."/>
            <person name="Sullivan W."/>
            <person name="Andreopoulos W.B."/>
            <person name="Clum A."/>
            <person name="Lindquist E."/>
            <person name="Daum C."/>
            <person name="Ramamoorthy G.K."/>
            <person name="Gryganskyi A."/>
            <person name="Culley D."/>
            <person name="Magnuson J.K."/>
            <person name="James T.Y."/>
            <person name="O'Malley M.A."/>
            <person name="Stajich J.E."/>
            <person name="Spatafora J.W."/>
            <person name="Visel A."/>
            <person name="Grigoriev I.V."/>
        </authorList>
    </citation>
    <scope>NUCLEOTIDE SEQUENCE [LARGE SCALE GENOMIC DNA]</scope>
    <source>
        <strain evidence="7 8">12-1054</strain>
    </source>
</reference>
<dbReference type="GO" id="GO:0120104">
    <property type="term" value="C:mitotic actomyosin contractile ring, proximal layer"/>
    <property type="evidence" value="ECO:0007669"/>
    <property type="project" value="TreeGrafter"/>
</dbReference>
<name>A0A1Y2FVH0_PROLT</name>
<dbReference type="RefSeq" id="XP_040728496.1">
    <property type="nucleotide sequence ID" value="XM_040868178.1"/>
</dbReference>
<dbReference type="EMBL" id="MCFI01000001">
    <property type="protein sequence ID" value="ORY88001.1"/>
    <property type="molecule type" value="Genomic_DNA"/>
</dbReference>
<evidence type="ECO:0000256" key="1">
    <source>
        <dbReference type="ARBA" id="ARBA00004245"/>
    </source>
</evidence>
<keyword evidence="8" id="KW-1185">Reference proteome</keyword>
<dbReference type="OrthoDB" id="27823at2759"/>
<dbReference type="GO" id="GO:0007010">
    <property type="term" value="P:cytoskeleton organization"/>
    <property type="evidence" value="ECO:0007669"/>
    <property type="project" value="TreeGrafter"/>
</dbReference>
<dbReference type="Pfam" id="PF00611">
    <property type="entry name" value="FCH"/>
    <property type="match status" value="1"/>
</dbReference>
<feature type="non-terminal residue" evidence="7">
    <location>
        <position position="290"/>
    </location>
</feature>
<evidence type="ECO:0000259" key="6">
    <source>
        <dbReference type="PROSITE" id="PS51741"/>
    </source>
</evidence>
<keyword evidence="2" id="KW-0963">Cytoplasm</keyword>
<comment type="caution">
    <text evidence="7">The sequence shown here is derived from an EMBL/GenBank/DDBJ whole genome shotgun (WGS) entry which is preliminary data.</text>
</comment>
<evidence type="ECO:0000313" key="7">
    <source>
        <dbReference type="EMBL" id="ORY88001.1"/>
    </source>
</evidence>
<keyword evidence="4" id="KW-0206">Cytoskeleton</keyword>
<evidence type="ECO:0000256" key="4">
    <source>
        <dbReference type="ARBA" id="ARBA00023212"/>
    </source>
</evidence>
<dbReference type="SMART" id="SM00055">
    <property type="entry name" value="FCH"/>
    <property type="match status" value="1"/>
</dbReference>
<dbReference type="PANTHER" id="PTHR23065:SF7">
    <property type="entry name" value="NOSTRIN, ISOFORM H"/>
    <property type="match status" value="1"/>
</dbReference>